<dbReference type="GO" id="GO:0052621">
    <property type="term" value="F:diguanylate cyclase activity"/>
    <property type="evidence" value="ECO:0007669"/>
    <property type="project" value="TreeGrafter"/>
</dbReference>
<dbReference type="InterPro" id="IPR043128">
    <property type="entry name" value="Rev_trsase/Diguanyl_cyclase"/>
</dbReference>
<evidence type="ECO:0000313" key="3">
    <source>
        <dbReference type="EMBL" id="SDW22256.1"/>
    </source>
</evidence>
<dbReference type="InterPro" id="IPR050469">
    <property type="entry name" value="Diguanylate_Cyclase"/>
</dbReference>
<proteinExistence type="predicted"/>
<feature type="transmembrane region" description="Helical" evidence="1">
    <location>
        <begin position="14"/>
        <end position="36"/>
    </location>
</feature>
<dbReference type="PANTHER" id="PTHR45138">
    <property type="entry name" value="REGULATORY COMPONENTS OF SENSORY TRANSDUCTION SYSTEM"/>
    <property type="match status" value="1"/>
</dbReference>
<dbReference type="Gene3D" id="3.30.70.270">
    <property type="match status" value="1"/>
</dbReference>
<feature type="transmembrane region" description="Helical" evidence="1">
    <location>
        <begin position="331"/>
        <end position="350"/>
    </location>
</feature>
<dbReference type="InterPro" id="IPR029787">
    <property type="entry name" value="Nucleotide_cyclase"/>
</dbReference>
<feature type="transmembrane region" description="Helical" evidence="1">
    <location>
        <begin position="273"/>
        <end position="293"/>
    </location>
</feature>
<dbReference type="STRING" id="1630.SAMN05216514_102246"/>
<dbReference type="OrthoDB" id="9807794at2"/>
<reference evidence="3 4" key="1">
    <citation type="submission" date="2016-10" db="EMBL/GenBank/DDBJ databases">
        <authorList>
            <person name="de Groot N.N."/>
        </authorList>
    </citation>
    <scope>NUCLEOTIDE SEQUENCE [LARGE SCALE GENOMIC DNA]</scope>
    <source>
        <strain evidence="3 4">S3b</strain>
    </source>
</reference>
<dbReference type="PROSITE" id="PS50887">
    <property type="entry name" value="GGDEF"/>
    <property type="match status" value="1"/>
</dbReference>
<evidence type="ECO:0000313" key="4">
    <source>
        <dbReference type="Proteomes" id="UP000182429"/>
    </source>
</evidence>
<dbReference type="Pfam" id="PF00990">
    <property type="entry name" value="GGDEF"/>
    <property type="match status" value="1"/>
</dbReference>
<dbReference type="eggNOG" id="COG2199">
    <property type="taxonomic scope" value="Bacteria"/>
</dbReference>
<evidence type="ECO:0000259" key="2">
    <source>
        <dbReference type="PROSITE" id="PS50887"/>
    </source>
</evidence>
<name>A0A1H2RS14_9FIRM</name>
<dbReference type="Proteomes" id="UP000182429">
    <property type="component" value="Unassembled WGS sequence"/>
</dbReference>
<keyword evidence="1" id="KW-0472">Membrane</keyword>
<evidence type="ECO:0000256" key="1">
    <source>
        <dbReference type="SAM" id="Phobius"/>
    </source>
</evidence>
<keyword evidence="1" id="KW-0812">Transmembrane</keyword>
<dbReference type="NCBIfam" id="TIGR00254">
    <property type="entry name" value="GGDEF"/>
    <property type="match status" value="1"/>
</dbReference>
<feature type="transmembrane region" description="Helical" evidence="1">
    <location>
        <begin position="243"/>
        <end position="261"/>
    </location>
</feature>
<dbReference type="AlphaFoldDB" id="A0A1H2RS14"/>
<feature type="domain" description="GGDEF" evidence="2">
    <location>
        <begin position="428"/>
        <end position="559"/>
    </location>
</feature>
<feature type="transmembrane region" description="Helical" evidence="1">
    <location>
        <begin position="365"/>
        <end position="383"/>
    </location>
</feature>
<feature type="transmembrane region" description="Helical" evidence="1">
    <location>
        <begin position="208"/>
        <end position="231"/>
    </location>
</feature>
<dbReference type="SUPFAM" id="SSF55073">
    <property type="entry name" value="Nucleotide cyclase"/>
    <property type="match status" value="1"/>
</dbReference>
<dbReference type="CDD" id="cd01949">
    <property type="entry name" value="GGDEF"/>
    <property type="match status" value="1"/>
</dbReference>
<keyword evidence="1" id="KW-1133">Transmembrane helix</keyword>
<accession>A0A1H2RS14</accession>
<dbReference type="PANTHER" id="PTHR45138:SF9">
    <property type="entry name" value="DIGUANYLATE CYCLASE DGCM-RELATED"/>
    <property type="match status" value="1"/>
</dbReference>
<dbReference type="EMBL" id="FNNF01000007">
    <property type="protein sequence ID" value="SDW22256.1"/>
    <property type="molecule type" value="Genomic_DNA"/>
</dbReference>
<dbReference type="SMART" id="SM00267">
    <property type="entry name" value="GGDEF"/>
    <property type="match status" value="1"/>
</dbReference>
<sequence length="559" mass="65353">MKFKLDDNSQEKKILNTVWLFTGLIIVLVTFLWFFMSFLTPFHETYDKFSSFWHISVNDKVVYHGRISNYRFNHIHNNDVITFSTKKMINKNNTSLMVNVPFSAVKLYQNKKLTYTYHEKKKFVPMAVLEIPLSKSNEMQDLKIVVEPSINDPFTNIADFRLIKSGTLNETIIKDSPQTLLLASFLIILGIILIALASSLIRTLYQVFAIGLYSLLGGIWILCCTKIIQVFSTNHFINTYAEFYSLYLTGIAFSLLQYAFIRDNKYCKKIYPMLIFTSCFSVFIIVFSYLNFFSIQAPLVIFQLFEAITNIVFIIALYLDSDWKTSKRIVAIAFIVHFAFGILDILRYNIERYLIANEAHIGSTYTQYGLLVLIVLMVYAFAIRNEEIIRVQIKETTWQEIAYTDSLTKLRNRTYFNEKISEIIHETNKYTIIYFDLNGLKYVNDNFSHVAGDMFILDFATFLKSHFNDANMIARMGGDEFIIVYNHCNQEKINGLFENFEEAEYKASHHKDPPLTSSYGIAYSFECNNDFNQVISLADYRMYCMKNKYYEAHENERRN</sequence>
<feature type="transmembrane region" description="Helical" evidence="1">
    <location>
        <begin position="180"/>
        <end position="201"/>
    </location>
</feature>
<protein>
    <submittedName>
        <fullName evidence="3">Diguanylate cyclase (GGDEF) domain-containing protein</fullName>
    </submittedName>
</protein>
<dbReference type="RefSeq" id="WP_074685907.1">
    <property type="nucleotide sequence ID" value="NZ_FNNF01000007.1"/>
</dbReference>
<feature type="transmembrane region" description="Helical" evidence="1">
    <location>
        <begin position="299"/>
        <end position="319"/>
    </location>
</feature>
<organism evidence="3 4">
    <name type="scientific">Kandleria vitulina</name>
    <dbReference type="NCBI Taxonomy" id="1630"/>
    <lineage>
        <taxon>Bacteria</taxon>
        <taxon>Bacillati</taxon>
        <taxon>Bacillota</taxon>
        <taxon>Erysipelotrichia</taxon>
        <taxon>Erysipelotrichales</taxon>
        <taxon>Coprobacillaceae</taxon>
        <taxon>Kandleria</taxon>
    </lineage>
</organism>
<dbReference type="InterPro" id="IPR000160">
    <property type="entry name" value="GGDEF_dom"/>
</dbReference>
<gene>
    <name evidence="3" type="ORF">SAMN04487759_10714</name>
</gene>